<proteinExistence type="predicted"/>
<protein>
    <submittedName>
        <fullName evidence="2">Uncharacterized protein</fullName>
    </submittedName>
</protein>
<feature type="region of interest" description="Disordered" evidence="1">
    <location>
        <begin position="1"/>
        <end position="28"/>
    </location>
</feature>
<evidence type="ECO:0000256" key="1">
    <source>
        <dbReference type="SAM" id="MobiDB-lite"/>
    </source>
</evidence>
<accession>B8C6B8</accession>
<feature type="compositionally biased region" description="Basic and acidic residues" evidence="1">
    <location>
        <begin position="159"/>
        <end position="168"/>
    </location>
</feature>
<feature type="region of interest" description="Disordered" evidence="1">
    <location>
        <begin position="262"/>
        <end position="283"/>
    </location>
</feature>
<feature type="region of interest" description="Disordered" evidence="1">
    <location>
        <begin position="364"/>
        <end position="383"/>
    </location>
</feature>
<evidence type="ECO:0000313" key="2">
    <source>
        <dbReference type="EMBL" id="EED90540.1"/>
    </source>
</evidence>
<dbReference type="GeneID" id="7452397"/>
<gene>
    <name evidence="2" type="ORF">THAPSDRAFT_23658</name>
</gene>
<keyword evidence="3" id="KW-1185">Reference proteome</keyword>
<evidence type="ECO:0000313" key="3">
    <source>
        <dbReference type="Proteomes" id="UP000001449"/>
    </source>
</evidence>
<feature type="compositionally biased region" description="Acidic residues" evidence="1">
    <location>
        <begin position="373"/>
        <end position="383"/>
    </location>
</feature>
<dbReference type="Proteomes" id="UP000001449">
    <property type="component" value="Chromosome 8"/>
</dbReference>
<organism evidence="2 3">
    <name type="scientific">Thalassiosira pseudonana</name>
    <name type="common">Marine diatom</name>
    <name type="synonym">Cyclotella nana</name>
    <dbReference type="NCBI Taxonomy" id="35128"/>
    <lineage>
        <taxon>Eukaryota</taxon>
        <taxon>Sar</taxon>
        <taxon>Stramenopiles</taxon>
        <taxon>Ochrophyta</taxon>
        <taxon>Bacillariophyta</taxon>
        <taxon>Coscinodiscophyceae</taxon>
        <taxon>Thalassiosirophycidae</taxon>
        <taxon>Thalassiosirales</taxon>
        <taxon>Thalassiosiraceae</taxon>
        <taxon>Thalassiosira</taxon>
    </lineage>
</organism>
<dbReference type="InParanoid" id="B8C6B8"/>
<dbReference type="KEGG" id="tps:THAPSDRAFT_23658"/>
<dbReference type="EMBL" id="CM000644">
    <property type="protein sequence ID" value="EED90540.1"/>
    <property type="molecule type" value="Genomic_DNA"/>
</dbReference>
<feature type="region of interest" description="Disordered" evidence="1">
    <location>
        <begin position="159"/>
        <end position="186"/>
    </location>
</feature>
<dbReference type="RefSeq" id="XP_002291689.1">
    <property type="nucleotide sequence ID" value="XM_002291653.1"/>
</dbReference>
<reference evidence="2 3" key="1">
    <citation type="journal article" date="2004" name="Science">
        <title>The genome of the diatom Thalassiosira pseudonana: ecology, evolution, and metabolism.</title>
        <authorList>
            <person name="Armbrust E.V."/>
            <person name="Berges J.A."/>
            <person name="Bowler C."/>
            <person name="Green B.R."/>
            <person name="Martinez D."/>
            <person name="Putnam N.H."/>
            <person name="Zhou S."/>
            <person name="Allen A.E."/>
            <person name="Apt K.E."/>
            <person name="Bechner M."/>
            <person name="Brzezinski M.A."/>
            <person name="Chaal B.K."/>
            <person name="Chiovitti A."/>
            <person name="Davis A.K."/>
            <person name="Demarest M.S."/>
            <person name="Detter J.C."/>
            <person name="Glavina T."/>
            <person name="Goodstein D."/>
            <person name="Hadi M.Z."/>
            <person name="Hellsten U."/>
            <person name="Hildebrand M."/>
            <person name="Jenkins B.D."/>
            <person name="Jurka J."/>
            <person name="Kapitonov V.V."/>
            <person name="Kroger N."/>
            <person name="Lau W.W."/>
            <person name="Lane T.W."/>
            <person name="Larimer F.W."/>
            <person name="Lippmeier J.C."/>
            <person name="Lucas S."/>
            <person name="Medina M."/>
            <person name="Montsant A."/>
            <person name="Obornik M."/>
            <person name="Parker M.S."/>
            <person name="Palenik B."/>
            <person name="Pazour G.J."/>
            <person name="Richardson P.M."/>
            <person name="Rynearson T.A."/>
            <person name="Saito M.A."/>
            <person name="Schwartz D.C."/>
            <person name="Thamatrakoln K."/>
            <person name="Valentin K."/>
            <person name="Vardi A."/>
            <person name="Wilkerson F.P."/>
            <person name="Rokhsar D.S."/>
        </authorList>
    </citation>
    <scope>NUCLEOTIDE SEQUENCE [LARGE SCALE GENOMIC DNA]</scope>
    <source>
        <strain evidence="2 3">CCMP1335</strain>
    </source>
</reference>
<feature type="compositionally biased region" description="Low complexity" evidence="1">
    <location>
        <begin position="268"/>
        <end position="279"/>
    </location>
</feature>
<reference evidence="2 3" key="2">
    <citation type="journal article" date="2008" name="Nature">
        <title>The Phaeodactylum genome reveals the evolutionary history of diatom genomes.</title>
        <authorList>
            <person name="Bowler C."/>
            <person name="Allen A.E."/>
            <person name="Badger J.H."/>
            <person name="Grimwood J."/>
            <person name="Jabbari K."/>
            <person name="Kuo A."/>
            <person name="Maheswari U."/>
            <person name="Martens C."/>
            <person name="Maumus F."/>
            <person name="Otillar R.P."/>
            <person name="Rayko E."/>
            <person name="Salamov A."/>
            <person name="Vandepoele K."/>
            <person name="Beszteri B."/>
            <person name="Gruber A."/>
            <person name="Heijde M."/>
            <person name="Katinka M."/>
            <person name="Mock T."/>
            <person name="Valentin K."/>
            <person name="Verret F."/>
            <person name="Berges J.A."/>
            <person name="Brownlee C."/>
            <person name="Cadoret J.P."/>
            <person name="Chiovitti A."/>
            <person name="Choi C.J."/>
            <person name="Coesel S."/>
            <person name="De Martino A."/>
            <person name="Detter J.C."/>
            <person name="Durkin C."/>
            <person name="Falciatore A."/>
            <person name="Fournet J."/>
            <person name="Haruta M."/>
            <person name="Huysman M.J."/>
            <person name="Jenkins B.D."/>
            <person name="Jiroutova K."/>
            <person name="Jorgensen R.E."/>
            <person name="Joubert Y."/>
            <person name="Kaplan A."/>
            <person name="Kroger N."/>
            <person name="Kroth P.G."/>
            <person name="La Roche J."/>
            <person name="Lindquist E."/>
            <person name="Lommer M."/>
            <person name="Martin-Jezequel V."/>
            <person name="Lopez P.J."/>
            <person name="Lucas S."/>
            <person name="Mangogna M."/>
            <person name="McGinnis K."/>
            <person name="Medlin L.K."/>
            <person name="Montsant A."/>
            <person name="Oudot-Le Secq M.P."/>
            <person name="Napoli C."/>
            <person name="Obornik M."/>
            <person name="Parker M.S."/>
            <person name="Petit J.L."/>
            <person name="Porcel B.M."/>
            <person name="Poulsen N."/>
            <person name="Robison M."/>
            <person name="Rychlewski L."/>
            <person name="Rynearson T.A."/>
            <person name="Schmutz J."/>
            <person name="Shapiro H."/>
            <person name="Siaut M."/>
            <person name="Stanley M."/>
            <person name="Sussman M.R."/>
            <person name="Taylor A.R."/>
            <person name="Vardi A."/>
            <person name="von Dassow P."/>
            <person name="Vyverman W."/>
            <person name="Willis A."/>
            <person name="Wyrwicz L.S."/>
            <person name="Rokhsar D.S."/>
            <person name="Weissenbach J."/>
            <person name="Armbrust E.V."/>
            <person name="Green B.R."/>
            <person name="Van de Peer Y."/>
            <person name="Grigoriev I.V."/>
        </authorList>
    </citation>
    <scope>NUCLEOTIDE SEQUENCE [LARGE SCALE GENOMIC DNA]</scope>
    <source>
        <strain evidence="2 3">CCMP1335</strain>
    </source>
</reference>
<dbReference type="PaxDb" id="35128-Thaps23658"/>
<sequence>MDTTHCNKMSEASASSSSSVDTDFSLNELTEEEAMEIWMSKCRAREERQARESESATNVNGSDATATDDLSDNDASRHRASSQEIQSSQESDDSDEPTSPPAHWANNVLGPFNPAIHSPHTWLACERFAQLYRPEAIARANNYIASTPGLAALLEEDRRRKREKEWRRRERRRARGEEVGDEEEELRQRQRRVNAAAAAAAGGSNSAGGYDNEGFLEAVQAARRIDELQRQQEQQQTSAQVTEYKRLSEPSTLIQVPSEHVQVLHNSQQQKQAPAVQQSESKKKEQYQNFNEGYHMALPRTTVYNTKPVFCTFCRCNLYTAPYATRFYCNACGEISTINGDVRHGGVVAGGAYGGIKSEEVDESRWESKMMDAEDSPVDMDVN</sequence>
<dbReference type="AlphaFoldDB" id="B8C6B8"/>
<feature type="compositionally biased region" description="Low complexity" evidence="1">
    <location>
        <begin position="10"/>
        <end position="19"/>
    </location>
</feature>
<dbReference type="HOGENOM" id="CLU_878499_0_0_1"/>
<feature type="region of interest" description="Disordered" evidence="1">
    <location>
        <begin position="40"/>
        <end position="106"/>
    </location>
</feature>
<name>B8C6B8_THAPS</name>
<feature type="compositionally biased region" description="Basic and acidic residues" evidence="1">
    <location>
        <begin position="43"/>
        <end position="54"/>
    </location>
</feature>